<reference evidence="1" key="1">
    <citation type="journal article" date="2022" name="bioRxiv">
        <title>Sequencing and chromosome-scale assembly of the giantPleurodeles waltlgenome.</title>
        <authorList>
            <person name="Brown T."/>
            <person name="Elewa A."/>
            <person name="Iarovenko S."/>
            <person name="Subramanian E."/>
            <person name="Araus A.J."/>
            <person name="Petzold A."/>
            <person name="Susuki M."/>
            <person name="Suzuki K.-i.T."/>
            <person name="Hayashi T."/>
            <person name="Toyoda A."/>
            <person name="Oliveira C."/>
            <person name="Osipova E."/>
            <person name="Leigh N.D."/>
            <person name="Simon A."/>
            <person name="Yun M.H."/>
        </authorList>
    </citation>
    <scope>NUCLEOTIDE SEQUENCE</scope>
    <source>
        <strain evidence="1">20211129_DDA</strain>
        <tissue evidence="1">Liver</tissue>
    </source>
</reference>
<proteinExistence type="predicted"/>
<protein>
    <submittedName>
        <fullName evidence="1">Uncharacterized protein</fullName>
    </submittedName>
</protein>
<name>A0AAV7QR57_PLEWA</name>
<dbReference type="AlphaFoldDB" id="A0AAV7QR57"/>
<sequence>MERSGGGGVHRWRHGLVWRYASGNKEAGHGGSFPRLKAEFIRFVREATEISGGEQFTPPPAYTGAEITPPLDKAEVIHTKGVAVRDSAPTSQILEQDLPPEGHLRSLPTAYQAIASQYAHQPQLVPRLVGVDRLGHPESHAGRDDHLLLG</sequence>
<dbReference type="EMBL" id="JANPWB010000010">
    <property type="protein sequence ID" value="KAJ1141887.1"/>
    <property type="molecule type" value="Genomic_DNA"/>
</dbReference>
<gene>
    <name evidence="1" type="ORF">NDU88_008215</name>
</gene>
<evidence type="ECO:0000313" key="2">
    <source>
        <dbReference type="Proteomes" id="UP001066276"/>
    </source>
</evidence>
<keyword evidence="2" id="KW-1185">Reference proteome</keyword>
<dbReference type="Proteomes" id="UP001066276">
    <property type="component" value="Chromosome 6"/>
</dbReference>
<comment type="caution">
    <text evidence="1">The sequence shown here is derived from an EMBL/GenBank/DDBJ whole genome shotgun (WGS) entry which is preliminary data.</text>
</comment>
<accession>A0AAV7QR57</accession>
<evidence type="ECO:0000313" key="1">
    <source>
        <dbReference type="EMBL" id="KAJ1141887.1"/>
    </source>
</evidence>
<organism evidence="1 2">
    <name type="scientific">Pleurodeles waltl</name>
    <name type="common">Iberian ribbed newt</name>
    <dbReference type="NCBI Taxonomy" id="8319"/>
    <lineage>
        <taxon>Eukaryota</taxon>
        <taxon>Metazoa</taxon>
        <taxon>Chordata</taxon>
        <taxon>Craniata</taxon>
        <taxon>Vertebrata</taxon>
        <taxon>Euteleostomi</taxon>
        <taxon>Amphibia</taxon>
        <taxon>Batrachia</taxon>
        <taxon>Caudata</taxon>
        <taxon>Salamandroidea</taxon>
        <taxon>Salamandridae</taxon>
        <taxon>Pleurodelinae</taxon>
        <taxon>Pleurodeles</taxon>
    </lineage>
</organism>